<proteinExistence type="predicted"/>
<evidence type="ECO:0000256" key="1">
    <source>
        <dbReference type="SAM" id="Phobius"/>
    </source>
</evidence>
<keyword evidence="1" id="KW-1133">Transmembrane helix</keyword>
<evidence type="ECO:0000313" key="2">
    <source>
        <dbReference type="EMBL" id="WRP13732.1"/>
    </source>
</evidence>
<protein>
    <submittedName>
        <fullName evidence="2">Uncharacterized protein</fullName>
    </submittedName>
</protein>
<name>A0ABZ1BNN0_9FIRM</name>
<dbReference type="Proteomes" id="UP001333102">
    <property type="component" value="Chromosome"/>
</dbReference>
<reference evidence="3" key="1">
    <citation type="submission" date="2023-12" db="EMBL/GenBank/DDBJ databases">
        <title>Novel isolates from deep terrestrial aquifers shed light on the physiology and ecology of the class Limnochordia.</title>
        <authorList>
            <person name="Karnachuk O.V."/>
            <person name="Lukina A.P."/>
            <person name="Avakyan M.R."/>
            <person name="Kadnikov V."/>
            <person name="Begmatov S."/>
            <person name="Beletsky A.V."/>
            <person name="Mardanov A.V."/>
            <person name="Ravin N.V."/>
        </authorList>
    </citation>
    <scope>NUCLEOTIDE SEQUENCE [LARGE SCALE GENOMIC DNA]</scope>
    <source>
        <strain evidence="3">LN</strain>
    </source>
</reference>
<gene>
    <name evidence="2" type="ORF">VLY81_09800</name>
</gene>
<keyword evidence="3" id="KW-1185">Reference proteome</keyword>
<organism evidence="2 3">
    <name type="scientific">Geochorda subterranea</name>
    <dbReference type="NCBI Taxonomy" id="3109564"/>
    <lineage>
        <taxon>Bacteria</taxon>
        <taxon>Bacillati</taxon>
        <taxon>Bacillota</taxon>
        <taxon>Limnochordia</taxon>
        <taxon>Limnochordales</taxon>
        <taxon>Geochordaceae</taxon>
        <taxon>Geochorda</taxon>
    </lineage>
</organism>
<feature type="transmembrane region" description="Helical" evidence="1">
    <location>
        <begin position="283"/>
        <end position="304"/>
    </location>
</feature>
<dbReference type="RefSeq" id="WP_324667976.1">
    <property type="nucleotide sequence ID" value="NZ_CP141614.1"/>
</dbReference>
<accession>A0ABZ1BNN0</accession>
<dbReference type="EMBL" id="CP141614">
    <property type="protein sequence ID" value="WRP13732.1"/>
    <property type="molecule type" value="Genomic_DNA"/>
</dbReference>
<sequence length="457" mass="50313">MVSWWIIGTAAAVYLVARYVRVRGFHRELSQVITVYPDANGVYRYLADYHERAQRWRRAPLEAAAVTGITAYEAIYALSMIDPDVLEAAERIGGDFSSWAQVEAWQRSIEAMEPSAREGAIRQLVGYTGEMKVAAHLVADGHVVEFPEAPNQAGYDLLVDGSPLQVKTTIHPSLVREHLSTYPDIPVVIPQELHELAEAPGVVVDHDLSHADVTQSVRETLEGVGDLGGLAAHVPWITLAVSGFREVVLMARGWTDLATALKNVGIDVAGVGVGSTAGVKAGLALGFVLGGTVGAVIGAILGALGGSTLGKRPANWLKARRARAAAERFRRVVEETAEAYLEALAAHVDALRRRRQAIWRTARPWLARLLWPRRRDVATAYVARRLRVNERDAGRLYQSLQHLLRTSQDRAKAAAEVLLHFHERPVYSVRLAEAFRRLREARESLVVELRKLGRDVA</sequence>
<evidence type="ECO:0000313" key="3">
    <source>
        <dbReference type="Proteomes" id="UP001333102"/>
    </source>
</evidence>
<keyword evidence="1" id="KW-0812">Transmembrane</keyword>
<keyword evidence="1" id="KW-0472">Membrane</keyword>